<dbReference type="AlphaFoldDB" id="A0A0F9QU93"/>
<feature type="transmembrane region" description="Helical" evidence="2">
    <location>
        <begin position="151"/>
        <end position="171"/>
    </location>
</feature>
<evidence type="ECO:0000313" key="3">
    <source>
        <dbReference type="EMBL" id="KKN16721.1"/>
    </source>
</evidence>
<sequence>MVNKKIETPQKQETIVQESGSDKPKQLENVGGQAVLEGVMMRGSHYWAVAVRNPNGEIILKDHPIKSAVSKFNFLKLPLLRGVTALIENLVIGFKALNFSAGVSVGEDEKPLSPWHMAISFGISMLLVVVLFMAIPFFTTRLAKSMVQNKVLFTMIEGFIRISIFIGYVYLISLLKDIRRVFQYHGAEHKVVNAFENKEPLNQKSASKYSTIHVRCGTNFVIIVFIIAVVLFSFLPVTDFYLRIAGKILFAPIIAGVAYEIIRRASKTRSRFIKVIIKPGLWLQKLTTKEPDDAQVEVALASLERVLELEKNYAEENRANSK</sequence>
<reference evidence="3" key="1">
    <citation type="journal article" date="2015" name="Nature">
        <title>Complex archaea that bridge the gap between prokaryotes and eukaryotes.</title>
        <authorList>
            <person name="Spang A."/>
            <person name="Saw J.H."/>
            <person name="Jorgensen S.L."/>
            <person name="Zaremba-Niedzwiedzka K."/>
            <person name="Martijn J."/>
            <person name="Lind A.E."/>
            <person name="van Eijk R."/>
            <person name="Schleper C."/>
            <person name="Guy L."/>
            <person name="Ettema T.J."/>
        </authorList>
    </citation>
    <scope>NUCLEOTIDE SEQUENCE</scope>
</reference>
<feature type="transmembrane region" description="Helical" evidence="2">
    <location>
        <begin position="118"/>
        <end position="139"/>
    </location>
</feature>
<dbReference type="PANTHER" id="PTHR42867">
    <property type="entry name" value="MEMBRANE PROTEIN-RELATED"/>
    <property type="match status" value="1"/>
</dbReference>
<evidence type="ECO:0008006" key="4">
    <source>
        <dbReference type="Google" id="ProtNLM"/>
    </source>
</evidence>
<protein>
    <recommendedName>
        <fullName evidence="4">DUF1385 domain-containing protein</fullName>
    </recommendedName>
</protein>
<proteinExistence type="predicted"/>
<evidence type="ECO:0000256" key="1">
    <source>
        <dbReference type="SAM" id="MobiDB-lite"/>
    </source>
</evidence>
<keyword evidence="2" id="KW-0472">Membrane</keyword>
<feature type="transmembrane region" description="Helical" evidence="2">
    <location>
        <begin position="212"/>
        <end position="234"/>
    </location>
</feature>
<feature type="compositionally biased region" description="Basic and acidic residues" evidence="1">
    <location>
        <begin position="1"/>
        <end position="10"/>
    </location>
</feature>
<dbReference type="EMBL" id="LAZR01003586">
    <property type="protein sequence ID" value="KKN16721.1"/>
    <property type="molecule type" value="Genomic_DNA"/>
</dbReference>
<feature type="region of interest" description="Disordered" evidence="1">
    <location>
        <begin position="1"/>
        <end position="27"/>
    </location>
</feature>
<gene>
    <name evidence="3" type="ORF">LCGC14_0973060</name>
</gene>
<feature type="transmembrane region" description="Helical" evidence="2">
    <location>
        <begin position="240"/>
        <end position="262"/>
    </location>
</feature>
<keyword evidence="2" id="KW-1133">Transmembrane helix</keyword>
<organism evidence="3">
    <name type="scientific">marine sediment metagenome</name>
    <dbReference type="NCBI Taxonomy" id="412755"/>
    <lineage>
        <taxon>unclassified sequences</taxon>
        <taxon>metagenomes</taxon>
        <taxon>ecological metagenomes</taxon>
    </lineage>
</organism>
<evidence type="ECO:0000256" key="2">
    <source>
        <dbReference type="SAM" id="Phobius"/>
    </source>
</evidence>
<dbReference type="InterPro" id="IPR010787">
    <property type="entry name" value="DUF1385"/>
</dbReference>
<comment type="caution">
    <text evidence="3">The sequence shown here is derived from an EMBL/GenBank/DDBJ whole genome shotgun (WGS) entry which is preliminary data.</text>
</comment>
<keyword evidence="2" id="KW-0812">Transmembrane</keyword>
<dbReference type="PANTHER" id="PTHR42867:SF1">
    <property type="entry name" value="MEMBRANE PROTEIN-RELATED"/>
    <property type="match status" value="1"/>
</dbReference>
<name>A0A0F9QU93_9ZZZZ</name>
<dbReference type="Pfam" id="PF07136">
    <property type="entry name" value="DUF1385"/>
    <property type="match status" value="1"/>
</dbReference>
<accession>A0A0F9QU93</accession>